<dbReference type="SUPFAM" id="SSF52540">
    <property type="entry name" value="P-loop containing nucleoside triphosphate hydrolases"/>
    <property type="match status" value="1"/>
</dbReference>
<dbReference type="RefSeq" id="WP_107243978.1">
    <property type="nucleotide sequence ID" value="NZ_PYMJ01000020.1"/>
</dbReference>
<dbReference type="GO" id="GO:0000731">
    <property type="term" value="P:DNA synthesis involved in DNA repair"/>
    <property type="evidence" value="ECO:0007669"/>
    <property type="project" value="TreeGrafter"/>
</dbReference>
<evidence type="ECO:0000259" key="1">
    <source>
        <dbReference type="Pfam" id="PF13476"/>
    </source>
</evidence>
<comment type="caution">
    <text evidence="2">The sequence shown here is derived from an EMBL/GenBank/DDBJ whole genome shotgun (WGS) entry which is preliminary data.</text>
</comment>
<dbReference type="AlphaFoldDB" id="A0A2T3JCK4"/>
<dbReference type="EMBL" id="PYMJ01000020">
    <property type="protein sequence ID" value="PSU46615.1"/>
    <property type="molecule type" value="Genomic_DNA"/>
</dbReference>
<dbReference type="Proteomes" id="UP000240987">
    <property type="component" value="Unassembled WGS sequence"/>
</dbReference>
<dbReference type="OrthoDB" id="7029750at2"/>
<protein>
    <recommendedName>
        <fullName evidence="1">Rad50/SbcC-type AAA domain-containing protein</fullName>
    </recommendedName>
</protein>
<dbReference type="Pfam" id="PF13476">
    <property type="entry name" value="AAA_23"/>
    <property type="match status" value="1"/>
</dbReference>
<feature type="domain" description="Rad50/SbcC-type AAA" evidence="1">
    <location>
        <begin position="7"/>
        <end position="295"/>
    </location>
</feature>
<organism evidence="2 3">
    <name type="scientific">Photobacterium frigidiphilum</name>
    <dbReference type="NCBI Taxonomy" id="264736"/>
    <lineage>
        <taxon>Bacteria</taxon>
        <taxon>Pseudomonadati</taxon>
        <taxon>Pseudomonadota</taxon>
        <taxon>Gammaproteobacteria</taxon>
        <taxon>Vibrionales</taxon>
        <taxon>Vibrionaceae</taxon>
        <taxon>Photobacterium</taxon>
    </lineage>
</organism>
<dbReference type="PANTHER" id="PTHR32182">
    <property type="entry name" value="DNA REPLICATION AND REPAIR PROTEIN RECF"/>
    <property type="match status" value="1"/>
</dbReference>
<dbReference type="GO" id="GO:0006302">
    <property type="term" value="P:double-strand break repair"/>
    <property type="evidence" value="ECO:0007669"/>
    <property type="project" value="InterPro"/>
</dbReference>
<evidence type="ECO:0000313" key="3">
    <source>
        <dbReference type="Proteomes" id="UP000240987"/>
    </source>
</evidence>
<evidence type="ECO:0000313" key="2">
    <source>
        <dbReference type="EMBL" id="PSU46615.1"/>
    </source>
</evidence>
<sequence>MKWKISKLSINNFKVFKALTLSIEGSNIVTLDGPNGFGKTSIFDALELLFTGRIRRVLDTYDKVEGSKTSKPKDHLLWNKHHAGDLSIKVELENIESNEKIYFCRFAKSSDLKNKDNCKPNLESFKIFKLCWLRSLDDDEFTDIFQDKDLETFLDVNHMENYGVLNYLEQGSNHFLYENNTKTRKEKLSHLFNVDYTKTNISNITGMISLINSSYLKKEKRDFIASLSEEIKALKSKNVTSEDGNDNLVYNRISDLKSIPLWDSKLPVVSDNTKDFNEMIILIKKLIVMSENKDEIKKGKVTKK</sequence>
<proteinExistence type="predicted"/>
<dbReference type="GO" id="GO:0016887">
    <property type="term" value="F:ATP hydrolysis activity"/>
    <property type="evidence" value="ECO:0007669"/>
    <property type="project" value="InterPro"/>
</dbReference>
<keyword evidence="3" id="KW-1185">Reference proteome</keyword>
<accession>A0A2T3JCK4</accession>
<dbReference type="InterPro" id="IPR027417">
    <property type="entry name" value="P-loop_NTPase"/>
</dbReference>
<name>A0A2T3JCK4_9GAMM</name>
<dbReference type="InterPro" id="IPR038729">
    <property type="entry name" value="Rad50/SbcC_AAA"/>
</dbReference>
<dbReference type="PANTHER" id="PTHR32182:SF0">
    <property type="entry name" value="DNA REPLICATION AND REPAIR PROTEIN RECF"/>
    <property type="match status" value="1"/>
</dbReference>
<gene>
    <name evidence="2" type="ORF">C9J12_18060</name>
</gene>
<dbReference type="Gene3D" id="3.40.50.300">
    <property type="entry name" value="P-loop containing nucleotide triphosphate hydrolases"/>
    <property type="match status" value="1"/>
</dbReference>
<reference evidence="2 3" key="1">
    <citation type="submission" date="2018-01" db="EMBL/GenBank/DDBJ databases">
        <title>Whole genome sequencing of Histamine producing bacteria.</title>
        <authorList>
            <person name="Butler K."/>
        </authorList>
    </citation>
    <scope>NUCLEOTIDE SEQUENCE [LARGE SCALE GENOMIC DNA]</scope>
    <source>
        <strain evidence="2 3">JCM 12947</strain>
    </source>
</reference>